<dbReference type="Gene3D" id="1.10.10.2670">
    <property type="entry name" value="E3 ubiquitin-protein ligase"/>
    <property type="match status" value="1"/>
</dbReference>
<organism evidence="3 4">
    <name type="scientific">Sakesphorus luctuosus</name>
    <dbReference type="NCBI Taxonomy" id="419690"/>
    <lineage>
        <taxon>Eukaryota</taxon>
        <taxon>Metazoa</taxon>
        <taxon>Chordata</taxon>
        <taxon>Craniata</taxon>
        <taxon>Vertebrata</taxon>
        <taxon>Euteleostomi</taxon>
        <taxon>Archelosauria</taxon>
        <taxon>Archosauria</taxon>
        <taxon>Dinosauria</taxon>
        <taxon>Saurischia</taxon>
        <taxon>Theropoda</taxon>
        <taxon>Coelurosauria</taxon>
        <taxon>Aves</taxon>
        <taxon>Neognathae</taxon>
        <taxon>Neoaves</taxon>
        <taxon>Telluraves</taxon>
        <taxon>Australaves</taxon>
        <taxon>Passeriformes</taxon>
        <taxon>Thamnophilidae</taxon>
        <taxon>Sakesphorus</taxon>
    </lineage>
</organism>
<feature type="region of interest" description="Disordered" evidence="1">
    <location>
        <begin position="1"/>
        <end position="24"/>
    </location>
</feature>
<sequence>EVRRAPLTTPDPVPERQRMTPVNPANLPRTFCGVSRRPFRDRVIHLLALRSHRKPELLAHLQRNGVTQKDRDSLGNILQQVRSGVCTSNFSLFLFFYLKAHLFQDIQKDWSGYSGRDRRTLEIILSRKAAASENATSTS</sequence>
<dbReference type="AlphaFoldDB" id="A0A7K8YXZ7"/>
<dbReference type="PANTHER" id="PTHR23288">
    <property type="entry name" value="OCCLUDIN AND RNA POLYMERASE II ELONGATION FACTOR ELL"/>
    <property type="match status" value="1"/>
</dbReference>
<dbReference type="InterPro" id="IPR036390">
    <property type="entry name" value="WH_DNA-bd_sf"/>
</dbReference>
<protein>
    <submittedName>
        <fullName evidence="3">ELL2 factor</fullName>
    </submittedName>
</protein>
<dbReference type="Pfam" id="PF10390">
    <property type="entry name" value="ELL"/>
    <property type="match status" value="1"/>
</dbReference>
<dbReference type="GO" id="GO:0006368">
    <property type="term" value="P:transcription elongation by RNA polymerase II"/>
    <property type="evidence" value="ECO:0007669"/>
    <property type="project" value="InterPro"/>
</dbReference>
<dbReference type="GO" id="GO:0000987">
    <property type="term" value="F:cis-regulatory region sequence-specific DNA binding"/>
    <property type="evidence" value="ECO:0007669"/>
    <property type="project" value="TreeGrafter"/>
</dbReference>
<dbReference type="SUPFAM" id="SSF46785">
    <property type="entry name" value="Winged helix' DNA-binding domain"/>
    <property type="match status" value="1"/>
</dbReference>
<feature type="domain" description="RNA polymerase II elongation factor ELL N-terminal" evidence="2">
    <location>
        <begin position="2"/>
        <end position="128"/>
    </location>
</feature>
<gene>
    <name evidence="3" type="primary">Ell2_1</name>
    <name evidence="3" type="ORF">SAKLUC_R01055</name>
</gene>
<reference evidence="3 4" key="1">
    <citation type="submission" date="2019-09" db="EMBL/GenBank/DDBJ databases">
        <title>Bird 10,000 Genomes (B10K) Project - Family phase.</title>
        <authorList>
            <person name="Zhang G."/>
        </authorList>
    </citation>
    <scope>NUCLEOTIDE SEQUENCE [LARGE SCALE GENOMIC DNA]</scope>
    <source>
        <strain evidence="3">B10K-DU-001-06</strain>
        <tissue evidence="3">Muscle</tissue>
    </source>
</reference>
<dbReference type="PANTHER" id="PTHR23288:SF8">
    <property type="entry name" value="RNA POLYMERASE II ELONGATION FACTOR ELL2"/>
    <property type="match status" value="1"/>
</dbReference>
<dbReference type="GO" id="GO:0042795">
    <property type="term" value="P:snRNA transcription by RNA polymerase II"/>
    <property type="evidence" value="ECO:0007669"/>
    <property type="project" value="TreeGrafter"/>
</dbReference>
<evidence type="ECO:0000313" key="3">
    <source>
        <dbReference type="EMBL" id="NXG07903.1"/>
    </source>
</evidence>
<keyword evidence="4" id="KW-1185">Reference proteome</keyword>
<dbReference type="EMBL" id="VWZD01008893">
    <property type="protein sequence ID" value="NXG07903.1"/>
    <property type="molecule type" value="Genomic_DNA"/>
</dbReference>
<evidence type="ECO:0000256" key="1">
    <source>
        <dbReference type="SAM" id="MobiDB-lite"/>
    </source>
</evidence>
<dbReference type="InterPro" id="IPR019464">
    <property type="entry name" value="ELL_N"/>
</dbReference>
<dbReference type="InterPro" id="IPR031176">
    <property type="entry name" value="ELL/occludin"/>
</dbReference>
<proteinExistence type="predicted"/>
<dbReference type="Proteomes" id="UP000558958">
    <property type="component" value="Unassembled WGS sequence"/>
</dbReference>
<name>A0A7K8YXZ7_9PASS</name>
<evidence type="ECO:0000259" key="2">
    <source>
        <dbReference type="Pfam" id="PF10390"/>
    </source>
</evidence>
<dbReference type="GO" id="GO:0008023">
    <property type="term" value="C:transcription elongation factor complex"/>
    <property type="evidence" value="ECO:0007669"/>
    <property type="project" value="InterPro"/>
</dbReference>
<accession>A0A7K8YXZ7</accession>
<feature type="non-terminal residue" evidence="3">
    <location>
        <position position="1"/>
    </location>
</feature>
<evidence type="ECO:0000313" key="4">
    <source>
        <dbReference type="Proteomes" id="UP000558958"/>
    </source>
</evidence>
<dbReference type="GO" id="GO:0032968">
    <property type="term" value="P:positive regulation of transcription elongation by RNA polymerase II"/>
    <property type="evidence" value="ECO:0007669"/>
    <property type="project" value="TreeGrafter"/>
</dbReference>
<comment type="caution">
    <text evidence="3">The sequence shown here is derived from an EMBL/GenBank/DDBJ whole genome shotgun (WGS) entry which is preliminary data.</text>
</comment>
<feature type="non-terminal residue" evidence="3">
    <location>
        <position position="139"/>
    </location>
</feature>
<dbReference type="InterPro" id="IPR042065">
    <property type="entry name" value="E3_ELL-like"/>
</dbReference>